<keyword evidence="10" id="KW-1185">Reference proteome</keyword>
<dbReference type="SUPFAM" id="SSF56104">
    <property type="entry name" value="SAICAR synthase-like"/>
    <property type="match status" value="1"/>
</dbReference>
<evidence type="ECO:0000256" key="5">
    <source>
        <dbReference type="ARBA" id="ARBA00022755"/>
    </source>
</evidence>
<gene>
    <name evidence="9" type="ORF">QI30_09375</name>
</gene>
<dbReference type="Proteomes" id="UP000288623">
    <property type="component" value="Unassembled WGS sequence"/>
</dbReference>
<organism evidence="9 10">
    <name type="scientific">Candidatus Kurthia intestinigallinarum</name>
    <dbReference type="NCBI Taxonomy" id="1562256"/>
    <lineage>
        <taxon>Bacteria</taxon>
        <taxon>Bacillati</taxon>
        <taxon>Bacillota</taxon>
        <taxon>Bacilli</taxon>
        <taxon>Bacillales</taxon>
        <taxon>Caryophanaceae</taxon>
        <taxon>Kurthia</taxon>
    </lineage>
</organism>
<dbReference type="GO" id="GO:0006189">
    <property type="term" value="P:'de novo' IMP biosynthetic process"/>
    <property type="evidence" value="ECO:0007669"/>
    <property type="project" value="UniProtKB-UniPathway"/>
</dbReference>
<dbReference type="GO" id="GO:0004639">
    <property type="term" value="F:phosphoribosylaminoimidazolesuccinocarboxamide synthase activity"/>
    <property type="evidence" value="ECO:0007669"/>
    <property type="project" value="UniProtKB-EC"/>
</dbReference>
<dbReference type="InterPro" id="IPR028923">
    <property type="entry name" value="SAICAR_synt/ADE2_N"/>
</dbReference>
<sequence length="229" mass="25842">MELIYKGKNKNIYRLPTGALQIQFTDAVTGENGVFEPAAKSILKTVPGAALSSTQLSAYFFKKLNAIDVPTHFISVDADHTSISVKDTTPFGGHGIDVICRFRAIGAFEARYNEFVEHGEELDTLVEMVLKDEHEELPPILPDTLEALGIMTLPEYNFMKNLARDVSEFIRMDLAKKGLELYDMKLEFGRDSQNNEILLINEMSANNMHVYKGERLINPIELEEIMLKK</sequence>
<name>A0A433RSM4_9BACL</name>
<dbReference type="Pfam" id="PF01259">
    <property type="entry name" value="SAICAR_synt"/>
    <property type="match status" value="1"/>
</dbReference>
<evidence type="ECO:0000259" key="8">
    <source>
        <dbReference type="Pfam" id="PF01259"/>
    </source>
</evidence>
<dbReference type="GO" id="GO:0005524">
    <property type="term" value="F:ATP binding"/>
    <property type="evidence" value="ECO:0007669"/>
    <property type="project" value="UniProtKB-KW"/>
</dbReference>
<dbReference type="UniPathway" id="UPA00074">
    <property type="reaction ID" value="UER00131"/>
</dbReference>
<keyword evidence="6" id="KW-0067">ATP-binding</keyword>
<evidence type="ECO:0000256" key="1">
    <source>
        <dbReference type="ARBA" id="ARBA00004672"/>
    </source>
</evidence>
<evidence type="ECO:0000256" key="6">
    <source>
        <dbReference type="ARBA" id="ARBA00022840"/>
    </source>
</evidence>
<dbReference type="EC" id="6.3.2.6" evidence="2"/>
<dbReference type="EMBL" id="JTFC01000031">
    <property type="protein sequence ID" value="RUS55154.1"/>
    <property type="molecule type" value="Genomic_DNA"/>
</dbReference>
<evidence type="ECO:0000256" key="7">
    <source>
        <dbReference type="ARBA" id="ARBA00048475"/>
    </source>
</evidence>
<evidence type="ECO:0000313" key="10">
    <source>
        <dbReference type="Proteomes" id="UP000288623"/>
    </source>
</evidence>
<comment type="caution">
    <text evidence="9">The sequence shown here is derived from an EMBL/GenBank/DDBJ whole genome shotgun (WGS) entry which is preliminary data.</text>
</comment>
<comment type="pathway">
    <text evidence="1">Purine metabolism; IMP biosynthesis via de novo pathway; 5-amino-1-(5-phospho-D-ribosyl)imidazole-4-carboxamide from 5-amino-1-(5-phospho-D-ribosyl)imidazole-4-carboxylate: step 1/2.</text>
</comment>
<dbReference type="Gene3D" id="3.30.200.20">
    <property type="entry name" value="Phosphorylase Kinase, domain 1"/>
    <property type="match status" value="1"/>
</dbReference>
<dbReference type="RefSeq" id="WP_020189651.1">
    <property type="nucleotide sequence ID" value="NZ_JTFC01000031.1"/>
</dbReference>
<protein>
    <recommendedName>
        <fullName evidence="2">phosphoribosylaminoimidazolesuccinocarboxamide synthase</fullName>
        <ecNumber evidence="2">6.3.2.6</ecNumber>
    </recommendedName>
</protein>
<evidence type="ECO:0000256" key="2">
    <source>
        <dbReference type="ARBA" id="ARBA00012217"/>
    </source>
</evidence>
<keyword evidence="4" id="KW-0547">Nucleotide-binding</keyword>
<keyword evidence="3" id="KW-0436">Ligase</keyword>
<evidence type="ECO:0000256" key="3">
    <source>
        <dbReference type="ARBA" id="ARBA00022598"/>
    </source>
</evidence>
<accession>A0A433RSM4</accession>
<feature type="domain" description="SAICAR synthetase/ADE2 N-terminal" evidence="8">
    <location>
        <begin position="4"/>
        <end position="212"/>
    </location>
</feature>
<reference evidence="9 10" key="1">
    <citation type="submission" date="2014-11" db="EMBL/GenBank/DDBJ databases">
        <title>Genome sequence and analysis of novel Kurthia sp.</title>
        <authorList>
            <person name="Lawson J.N."/>
            <person name="Gonzalez J.E."/>
            <person name="Rinauldi L."/>
            <person name="Xuan Z."/>
            <person name="Firman A."/>
            <person name="Shaddox L."/>
            <person name="Trudeau A."/>
            <person name="Shah S."/>
            <person name="Reiman D."/>
        </authorList>
    </citation>
    <scope>NUCLEOTIDE SEQUENCE [LARGE SCALE GENOMIC DNA]</scope>
    <source>
        <strain evidence="9 10">3B1D</strain>
    </source>
</reference>
<dbReference type="AlphaFoldDB" id="A0A433RSM4"/>
<dbReference type="PANTHER" id="PTHR43599">
    <property type="entry name" value="MULTIFUNCTIONAL PROTEIN ADE2"/>
    <property type="match status" value="1"/>
</dbReference>
<comment type="catalytic activity">
    <reaction evidence="7">
        <text>5-amino-1-(5-phospho-D-ribosyl)imidazole-4-carboxylate + L-aspartate + ATP = (2S)-2-[5-amino-1-(5-phospho-beta-D-ribosyl)imidazole-4-carboxamido]succinate + ADP + phosphate + 2 H(+)</text>
        <dbReference type="Rhea" id="RHEA:22628"/>
        <dbReference type="ChEBI" id="CHEBI:15378"/>
        <dbReference type="ChEBI" id="CHEBI:29991"/>
        <dbReference type="ChEBI" id="CHEBI:30616"/>
        <dbReference type="ChEBI" id="CHEBI:43474"/>
        <dbReference type="ChEBI" id="CHEBI:58443"/>
        <dbReference type="ChEBI" id="CHEBI:77657"/>
        <dbReference type="ChEBI" id="CHEBI:456216"/>
        <dbReference type="EC" id="6.3.2.6"/>
    </reaction>
</comment>
<evidence type="ECO:0000313" key="9">
    <source>
        <dbReference type="EMBL" id="RUS55154.1"/>
    </source>
</evidence>
<keyword evidence="5" id="KW-0658">Purine biosynthesis</keyword>
<evidence type="ECO:0000256" key="4">
    <source>
        <dbReference type="ARBA" id="ARBA00022741"/>
    </source>
</evidence>
<proteinExistence type="predicted"/>
<dbReference type="PANTHER" id="PTHR43599:SF3">
    <property type="entry name" value="SI:DKEY-6E2.2"/>
    <property type="match status" value="1"/>
</dbReference>
<dbReference type="OrthoDB" id="9801549at2"/>
<dbReference type="Gene3D" id="3.30.470.20">
    <property type="entry name" value="ATP-grasp fold, B domain"/>
    <property type="match status" value="1"/>
</dbReference>
<dbReference type="InterPro" id="IPR050089">
    <property type="entry name" value="SAICAR_synthetase"/>
</dbReference>